<evidence type="ECO:0000256" key="2">
    <source>
        <dbReference type="ARBA" id="ARBA00023125"/>
    </source>
</evidence>
<dbReference type="InterPro" id="IPR029016">
    <property type="entry name" value="GAF-like_dom_sf"/>
</dbReference>
<feature type="domain" description="HTH iclR-type" evidence="5">
    <location>
        <begin position="25"/>
        <end position="87"/>
    </location>
</feature>
<proteinExistence type="predicted"/>
<sequence length="328" mass="35960">MGRRSERLTNKGLISGEDSGASDVIQVVSRAFDVLRCFGSHEVRLGNLEISNRCGLPRSTVSRLTHTLTRMGHLVYLPRDQKYRIGPSAVAMSASMMCGLQLRHLIRIRLQETAEQIPGTVGFVIPDRFHLVYLEFARSAQALGLHSMTGSRIAITRTAAGHAYTAALDPDVAAALIRDMERDIPHDAAVLRDRIDGNRAMLRERGYVTACGLWSPHINGIAMPLWSPQYQTYVAVTIGLLSAMYDEQRMHDEVAPLLLKLGADISKLIQNADIGFYDDGSELTPRPAMAHKKPNGSSNDLEAGTRRAGSPRGVRAADGRRRQGQAPA</sequence>
<evidence type="ECO:0000313" key="8">
    <source>
        <dbReference type="Proteomes" id="UP000248148"/>
    </source>
</evidence>
<dbReference type="OrthoDB" id="9807558at2"/>
<dbReference type="PANTHER" id="PTHR30136">
    <property type="entry name" value="HELIX-TURN-HELIX TRANSCRIPTIONAL REGULATOR, ICLR FAMILY"/>
    <property type="match status" value="1"/>
</dbReference>
<dbReference type="PROSITE" id="PS51077">
    <property type="entry name" value="HTH_ICLR"/>
    <property type="match status" value="1"/>
</dbReference>
<dbReference type="GO" id="GO:0045892">
    <property type="term" value="P:negative regulation of DNA-templated transcription"/>
    <property type="evidence" value="ECO:0007669"/>
    <property type="project" value="TreeGrafter"/>
</dbReference>
<evidence type="ECO:0000256" key="4">
    <source>
        <dbReference type="SAM" id="MobiDB-lite"/>
    </source>
</evidence>
<keyword evidence="2" id="KW-0238">DNA-binding</keyword>
<dbReference type="PANTHER" id="PTHR30136:SF33">
    <property type="entry name" value="TRANSCRIPTIONAL REGULATORY PROTEIN"/>
    <property type="match status" value="1"/>
</dbReference>
<dbReference type="InterPro" id="IPR050707">
    <property type="entry name" value="HTH_MetabolicPath_Reg"/>
</dbReference>
<dbReference type="AlphaFoldDB" id="A0A318TLM9"/>
<dbReference type="EMBL" id="QJTI01000001">
    <property type="protein sequence ID" value="PYF05373.1"/>
    <property type="molecule type" value="Genomic_DNA"/>
</dbReference>
<organism evidence="7 8">
    <name type="scientific">Rhodopseudomonas faecalis</name>
    <dbReference type="NCBI Taxonomy" id="99655"/>
    <lineage>
        <taxon>Bacteria</taxon>
        <taxon>Pseudomonadati</taxon>
        <taxon>Pseudomonadota</taxon>
        <taxon>Alphaproteobacteria</taxon>
        <taxon>Hyphomicrobiales</taxon>
        <taxon>Nitrobacteraceae</taxon>
        <taxon>Rhodopseudomonas</taxon>
    </lineage>
</organism>
<dbReference type="InterPro" id="IPR036390">
    <property type="entry name" value="WH_DNA-bd_sf"/>
</dbReference>
<dbReference type="PROSITE" id="PS51078">
    <property type="entry name" value="ICLR_ED"/>
    <property type="match status" value="1"/>
</dbReference>
<comment type="caution">
    <text evidence="7">The sequence shown here is derived from an EMBL/GenBank/DDBJ whole genome shotgun (WGS) entry which is preliminary data.</text>
</comment>
<evidence type="ECO:0000313" key="7">
    <source>
        <dbReference type="EMBL" id="PYF05373.1"/>
    </source>
</evidence>
<accession>A0A318TLM9</accession>
<gene>
    <name evidence="7" type="ORF">BJ122_101112</name>
</gene>
<dbReference type="SMART" id="SM00346">
    <property type="entry name" value="HTH_ICLR"/>
    <property type="match status" value="1"/>
</dbReference>
<dbReference type="InterPro" id="IPR014757">
    <property type="entry name" value="Tscrpt_reg_IclR_C"/>
</dbReference>
<dbReference type="Gene3D" id="1.10.10.10">
    <property type="entry name" value="Winged helix-like DNA-binding domain superfamily/Winged helix DNA-binding domain"/>
    <property type="match status" value="1"/>
</dbReference>
<keyword evidence="1" id="KW-0805">Transcription regulation</keyword>
<dbReference type="GO" id="GO:0003700">
    <property type="term" value="F:DNA-binding transcription factor activity"/>
    <property type="evidence" value="ECO:0007669"/>
    <property type="project" value="TreeGrafter"/>
</dbReference>
<evidence type="ECO:0000256" key="1">
    <source>
        <dbReference type="ARBA" id="ARBA00023015"/>
    </source>
</evidence>
<dbReference type="SUPFAM" id="SSF46785">
    <property type="entry name" value="Winged helix' DNA-binding domain"/>
    <property type="match status" value="1"/>
</dbReference>
<protein>
    <submittedName>
        <fullName evidence="7">IclR family transcriptional regulator</fullName>
    </submittedName>
</protein>
<keyword evidence="8" id="KW-1185">Reference proteome</keyword>
<dbReference type="InterPro" id="IPR036388">
    <property type="entry name" value="WH-like_DNA-bd_sf"/>
</dbReference>
<dbReference type="Pfam" id="PF01614">
    <property type="entry name" value="IclR_C"/>
    <property type="match status" value="1"/>
</dbReference>
<reference evidence="7 8" key="1">
    <citation type="submission" date="2018-06" db="EMBL/GenBank/DDBJ databases">
        <title>Genomic Encyclopedia of Archaeal and Bacterial Type Strains, Phase II (KMG-II): from individual species to whole genera.</title>
        <authorList>
            <person name="Goeker M."/>
        </authorList>
    </citation>
    <scope>NUCLEOTIDE SEQUENCE [LARGE SCALE GENOMIC DNA]</scope>
    <source>
        <strain evidence="7 8">JCM 11668</strain>
    </source>
</reference>
<evidence type="ECO:0000256" key="3">
    <source>
        <dbReference type="ARBA" id="ARBA00023163"/>
    </source>
</evidence>
<dbReference type="Gene3D" id="3.30.450.40">
    <property type="match status" value="1"/>
</dbReference>
<dbReference type="Proteomes" id="UP000248148">
    <property type="component" value="Unassembled WGS sequence"/>
</dbReference>
<dbReference type="Pfam" id="PF09339">
    <property type="entry name" value="HTH_IclR"/>
    <property type="match status" value="1"/>
</dbReference>
<evidence type="ECO:0000259" key="6">
    <source>
        <dbReference type="PROSITE" id="PS51078"/>
    </source>
</evidence>
<dbReference type="GO" id="GO:0003677">
    <property type="term" value="F:DNA binding"/>
    <property type="evidence" value="ECO:0007669"/>
    <property type="project" value="UniProtKB-KW"/>
</dbReference>
<evidence type="ECO:0000259" key="5">
    <source>
        <dbReference type="PROSITE" id="PS51077"/>
    </source>
</evidence>
<feature type="domain" description="IclR-ED" evidence="6">
    <location>
        <begin position="88"/>
        <end position="271"/>
    </location>
</feature>
<feature type="region of interest" description="Disordered" evidence="4">
    <location>
        <begin position="284"/>
        <end position="328"/>
    </location>
</feature>
<dbReference type="RefSeq" id="WP_027277543.1">
    <property type="nucleotide sequence ID" value="NZ_QJTI01000001.1"/>
</dbReference>
<keyword evidence="3" id="KW-0804">Transcription</keyword>
<name>A0A318TLM9_9BRAD</name>
<dbReference type="InterPro" id="IPR005471">
    <property type="entry name" value="Tscrpt_reg_IclR_N"/>
</dbReference>
<dbReference type="SUPFAM" id="SSF55781">
    <property type="entry name" value="GAF domain-like"/>
    <property type="match status" value="1"/>
</dbReference>